<dbReference type="Gene3D" id="3.30.420.10">
    <property type="entry name" value="Ribonuclease H-like superfamily/Ribonuclease H"/>
    <property type="match status" value="1"/>
</dbReference>
<evidence type="ECO:0000259" key="2">
    <source>
        <dbReference type="Pfam" id="PF13358"/>
    </source>
</evidence>
<accession>A0AA47NR99</accession>
<dbReference type="Pfam" id="PF13358">
    <property type="entry name" value="DDE_3"/>
    <property type="match status" value="1"/>
</dbReference>
<comment type="caution">
    <text evidence="3">The sequence shown here is derived from an EMBL/GenBank/DDBJ whole genome shotgun (WGS) entry which is preliminary data.</text>
</comment>
<dbReference type="AlphaFoldDB" id="A0AA47NR99"/>
<evidence type="ECO:0000256" key="1">
    <source>
        <dbReference type="SAM" id="MobiDB-lite"/>
    </source>
</evidence>
<name>A0AA47NR99_MERPO</name>
<gene>
    <name evidence="3" type="ORF">N1851_030967</name>
</gene>
<keyword evidence="4" id="KW-1185">Reference proteome</keyword>
<dbReference type="Proteomes" id="UP001174136">
    <property type="component" value="Unassembled WGS sequence"/>
</dbReference>
<proteinExistence type="predicted"/>
<sequence length="212" mass="24152">MGKKVDDVSSHCEDADQAAGATSSITKNDDHRPKRKTSRGPQLRTVLPSRQRVLELEAREPLHTFIYLDEAGFNLAKRRIRGRNRSGQRATIDVAGQQGGNITMCAAISENGVLTHIPRLGPYNTQHLLTFLDTLYRDIIPENERGLTGDHLNKHVVVWAMDAACDYITAESCRGWIRHSRRYFPHCIARDIRCDVDETIWPDREERLDVHE</sequence>
<protein>
    <recommendedName>
        <fullName evidence="2">Tc1-like transposase DDE domain-containing protein</fullName>
    </recommendedName>
</protein>
<dbReference type="InterPro" id="IPR036397">
    <property type="entry name" value="RNaseH_sf"/>
</dbReference>
<evidence type="ECO:0000313" key="4">
    <source>
        <dbReference type="Proteomes" id="UP001174136"/>
    </source>
</evidence>
<reference evidence="3" key="1">
    <citation type="journal article" date="2023" name="Front. Mar. Sci.">
        <title>A new Merluccius polli reference genome to investigate the effects of global change in West African waters.</title>
        <authorList>
            <person name="Mateo J.L."/>
            <person name="Blanco-Fernandez C."/>
            <person name="Garcia-Vazquez E."/>
            <person name="Machado-Schiaffino G."/>
        </authorList>
    </citation>
    <scope>NUCLEOTIDE SEQUENCE</scope>
    <source>
        <strain evidence="3">C29</strain>
        <tissue evidence="3">Fin</tissue>
    </source>
</reference>
<feature type="domain" description="Tc1-like transposase DDE" evidence="2">
    <location>
        <begin position="65"/>
        <end position="154"/>
    </location>
</feature>
<dbReference type="EMBL" id="JAOPHQ010005983">
    <property type="protein sequence ID" value="KAK0133507.1"/>
    <property type="molecule type" value="Genomic_DNA"/>
</dbReference>
<organism evidence="3 4">
    <name type="scientific">Merluccius polli</name>
    <name type="common">Benguela hake</name>
    <name type="synonym">Merluccius cadenati</name>
    <dbReference type="NCBI Taxonomy" id="89951"/>
    <lineage>
        <taxon>Eukaryota</taxon>
        <taxon>Metazoa</taxon>
        <taxon>Chordata</taxon>
        <taxon>Craniata</taxon>
        <taxon>Vertebrata</taxon>
        <taxon>Euteleostomi</taxon>
        <taxon>Actinopterygii</taxon>
        <taxon>Neopterygii</taxon>
        <taxon>Teleostei</taxon>
        <taxon>Neoteleostei</taxon>
        <taxon>Acanthomorphata</taxon>
        <taxon>Zeiogadaria</taxon>
        <taxon>Gadariae</taxon>
        <taxon>Gadiformes</taxon>
        <taxon>Gadoidei</taxon>
        <taxon>Merlucciidae</taxon>
        <taxon>Merluccius</taxon>
    </lineage>
</organism>
<dbReference type="InterPro" id="IPR038717">
    <property type="entry name" value="Tc1-like_DDE_dom"/>
</dbReference>
<feature type="region of interest" description="Disordered" evidence="1">
    <location>
        <begin position="1"/>
        <end position="43"/>
    </location>
</feature>
<evidence type="ECO:0000313" key="3">
    <source>
        <dbReference type="EMBL" id="KAK0133507.1"/>
    </source>
</evidence>
<feature type="compositionally biased region" description="Basic and acidic residues" evidence="1">
    <location>
        <begin position="1"/>
        <end position="14"/>
    </location>
</feature>
<dbReference type="GO" id="GO:0003676">
    <property type="term" value="F:nucleic acid binding"/>
    <property type="evidence" value="ECO:0007669"/>
    <property type="project" value="InterPro"/>
</dbReference>